<reference evidence="7 8" key="1">
    <citation type="submission" date="2016-10" db="EMBL/GenBank/DDBJ databases">
        <authorList>
            <person name="de Groot N.N."/>
        </authorList>
    </citation>
    <scope>NUCLEOTIDE SEQUENCE [LARGE SCALE GENOMIC DNA]</scope>
    <source>
        <strain evidence="7 8">EP1-55-1</strain>
    </source>
</reference>
<dbReference type="InterPro" id="IPR011869">
    <property type="entry name" value="TrmA_MeTrfase"/>
</dbReference>
<dbReference type="InterPro" id="IPR010280">
    <property type="entry name" value="U5_MeTrfase_fam"/>
</dbReference>
<evidence type="ECO:0000313" key="7">
    <source>
        <dbReference type="EMBL" id="SFP71953.1"/>
    </source>
</evidence>
<dbReference type="STRING" id="223786.SAMN05216234_13513"/>
<dbReference type="GO" id="GO:0019843">
    <property type="term" value="F:rRNA binding"/>
    <property type="evidence" value="ECO:0007669"/>
    <property type="project" value="TreeGrafter"/>
</dbReference>
<feature type="active site" evidence="6">
    <location>
        <position position="328"/>
    </location>
</feature>
<keyword evidence="8" id="KW-1185">Reference proteome</keyword>
<dbReference type="EMBL" id="FOXB01000035">
    <property type="protein sequence ID" value="SFP71953.1"/>
    <property type="molecule type" value="Genomic_DNA"/>
</dbReference>
<keyword evidence="4" id="KW-0819">tRNA processing</keyword>
<sequence>MICKHFGECGSCSLYEMTYSEQLDMKKENLQKLLEPFYNENIKAFTSEKEYFRARAEYKIYHKDNSVFYAMRHLDKKAYVTLEECKMVSQPIQKRMWKLLELFNVCDELKNRLFGVEFLSSSTDDVLITMLYHRKLDESWMQKAKTLENELSAKIIGRSRKQKIVLSEEFVTETLNINGKSYHYLHYEQSFTQPNTKVNEKMIEWAVNQAKSYGKGDFCELYAGSGNFTLPISNLFEKVIATEISKRSIYAALENCKLNNINNITFIRMSSEEFTEALEKVRTFTRLKDIDLDSFDIGTILVDPPRAGLDEQTKSLISKFDTIIYISCNPNTLARDLETLCKTHNVKDAALFDQFPYTHHMEAGVVLTKR</sequence>
<gene>
    <name evidence="7" type="ORF">SAMN05216234_13513</name>
</gene>
<keyword evidence="1 5" id="KW-0489">Methyltransferase</keyword>
<dbReference type="FunFam" id="3.40.50.150:FF:000012">
    <property type="entry name" value="tRNA/tmRNA (uracil-C(5))-methyltransferase"/>
    <property type="match status" value="1"/>
</dbReference>
<dbReference type="PANTHER" id="PTHR47790:SF2">
    <property type="entry name" value="TRNA_TMRNA (URACIL-C(5))-METHYLTRANSFERASE"/>
    <property type="match status" value="1"/>
</dbReference>
<dbReference type="PROSITE" id="PS01230">
    <property type="entry name" value="TRMA_1"/>
    <property type="match status" value="1"/>
</dbReference>
<dbReference type="HAMAP" id="MF_01011">
    <property type="entry name" value="RNA_methyltr_TrmA"/>
    <property type="match status" value="1"/>
</dbReference>
<dbReference type="CDD" id="cd02440">
    <property type="entry name" value="AdoMet_MTases"/>
    <property type="match status" value="1"/>
</dbReference>
<name>A0A1I5SMH4_9BACT</name>
<protein>
    <submittedName>
        <fullName evidence="7">tRNA (Uracil-5-)-methyltransferase</fullName>
    </submittedName>
</protein>
<dbReference type="GO" id="GO:0005829">
    <property type="term" value="C:cytosol"/>
    <property type="evidence" value="ECO:0007669"/>
    <property type="project" value="TreeGrafter"/>
</dbReference>
<dbReference type="NCBIfam" id="TIGR02143">
    <property type="entry name" value="trmA_only"/>
    <property type="match status" value="1"/>
</dbReference>
<feature type="active site" description="Nucleophile" evidence="5">
    <location>
        <position position="328"/>
    </location>
</feature>
<dbReference type="GO" id="GO:0000049">
    <property type="term" value="F:tRNA binding"/>
    <property type="evidence" value="ECO:0007669"/>
    <property type="project" value="TreeGrafter"/>
</dbReference>
<dbReference type="GO" id="GO:0030697">
    <property type="term" value="F:tRNA (uracil(54)-C5)-methyltransferase activity, S-adenosyl methionine-dependent"/>
    <property type="evidence" value="ECO:0007669"/>
    <property type="project" value="InterPro"/>
</dbReference>
<evidence type="ECO:0000256" key="5">
    <source>
        <dbReference type="PROSITE-ProRule" id="PRU01024"/>
    </source>
</evidence>
<evidence type="ECO:0000313" key="8">
    <source>
        <dbReference type="Proteomes" id="UP000199227"/>
    </source>
</evidence>
<dbReference type="Pfam" id="PF05958">
    <property type="entry name" value="tRNA_U5-meth_tr"/>
    <property type="match status" value="1"/>
</dbReference>
<dbReference type="PANTHER" id="PTHR47790">
    <property type="entry name" value="TRNA/TMRNA (URACIL-C(5))-METHYLTRANSFERASE"/>
    <property type="match status" value="1"/>
</dbReference>
<dbReference type="GO" id="GO:0008033">
    <property type="term" value="P:tRNA processing"/>
    <property type="evidence" value="ECO:0007669"/>
    <property type="project" value="UniProtKB-KW"/>
</dbReference>
<comment type="similarity">
    <text evidence="5">Belongs to the class I-like SAM-binding methyltransferase superfamily. RNA M5U methyltransferase family.</text>
</comment>
<dbReference type="Proteomes" id="UP000199227">
    <property type="component" value="Unassembled WGS sequence"/>
</dbReference>
<dbReference type="Gene3D" id="2.40.50.1070">
    <property type="match status" value="1"/>
</dbReference>
<dbReference type="PROSITE" id="PS01231">
    <property type="entry name" value="TRMA_2"/>
    <property type="match status" value="1"/>
</dbReference>
<feature type="binding site" evidence="5">
    <location>
        <position position="193"/>
    </location>
    <ligand>
        <name>S-adenosyl-L-methionine</name>
        <dbReference type="ChEBI" id="CHEBI:59789"/>
    </ligand>
</feature>
<dbReference type="Gene3D" id="3.40.50.150">
    <property type="entry name" value="Vaccinia Virus protein VP39"/>
    <property type="match status" value="1"/>
</dbReference>
<evidence type="ECO:0000256" key="6">
    <source>
        <dbReference type="PROSITE-ProRule" id="PRU10015"/>
    </source>
</evidence>
<dbReference type="InterPro" id="IPR029063">
    <property type="entry name" value="SAM-dependent_MTases_sf"/>
</dbReference>
<dbReference type="OrthoDB" id="9804590at2"/>
<dbReference type="InterPro" id="IPR030391">
    <property type="entry name" value="MeTrfase_TrmA_CS"/>
</dbReference>
<proteinExistence type="inferred from homology"/>
<feature type="binding site" evidence="5">
    <location>
        <position position="243"/>
    </location>
    <ligand>
        <name>S-adenosyl-L-methionine</name>
        <dbReference type="ChEBI" id="CHEBI:59789"/>
    </ligand>
</feature>
<accession>A0A1I5SMH4</accession>
<dbReference type="GO" id="GO:0032259">
    <property type="term" value="P:methylation"/>
    <property type="evidence" value="ECO:0007669"/>
    <property type="project" value="UniProtKB-KW"/>
</dbReference>
<dbReference type="InterPro" id="IPR030390">
    <property type="entry name" value="MeTrfase_TrmA_AS"/>
</dbReference>
<dbReference type="GO" id="GO:0009451">
    <property type="term" value="P:RNA modification"/>
    <property type="evidence" value="ECO:0007669"/>
    <property type="project" value="UniProtKB-ARBA"/>
</dbReference>
<evidence type="ECO:0000256" key="1">
    <source>
        <dbReference type="ARBA" id="ARBA00022603"/>
    </source>
</evidence>
<dbReference type="PROSITE" id="PS51687">
    <property type="entry name" value="SAM_MT_RNA_M5U"/>
    <property type="match status" value="1"/>
</dbReference>
<keyword evidence="2 5" id="KW-0808">Transferase</keyword>
<dbReference type="SUPFAM" id="SSF53335">
    <property type="entry name" value="S-adenosyl-L-methionine-dependent methyltransferases"/>
    <property type="match status" value="1"/>
</dbReference>
<keyword evidence="3 5" id="KW-0949">S-adenosyl-L-methionine</keyword>
<feature type="binding site" evidence="5">
    <location>
        <position position="222"/>
    </location>
    <ligand>
        <name>S-adenosyl-L-methionine</name>
        <dbReference type="ChEBI" id="CHEBI:59789"/>
    </ligand>
</feature>
<evidence type="ECO:0000256" key="3">
    <source>
        <dbReference type="ARBA" id="ARBA00022691"/>
    </source>
</evidence>
<evidence type="ECO:0000256" key="4">
    <source>
        <dbReference type="ARBA" id="ARBA00022694"/>
    </source>
</evidence>
<feature type="binding site" evidence="5">
    <location>
        <position position="303"/>
    </location>
    <ligand>
        <name>S-adenosyl-L-methionine</name>
        <dbReference type="ChEBI" id="CHEBI:59789"/>
    </ligand>
</feature>
<dbReference type="RefSeq" id="WP_092913471.1">
    <property type="nucleotide sequence ID" value="NZ_FOXB01000035.1"/>
</dbReference>
<organism evidence="7 8">
    <name type="scientific">Hydrogenimonas thermophila</name>
    <dbReference type="NCBI Taxonomy" id="223786"/>
    <lineage>
        <taxon>Bacteria</taxon>
        <taxon>Pseudomonadati</taxon>
        <taxon>Campylobacterota</taxon>
        <taxon>Epsilonproteobacteria</taxon>
        <taxon>Campylobacterales</taxon>
        <taxon>Hydrogenimonadaceae</taxon>
        <taxon>Hydrogenimonas</taxon>
    </lineage>
</organism>
<evidence type="ECO:0000256" key="2">
    <source>
        <dbReference type="ARBA" id="ARBA00022679"/>
    </source>
</evidence>
<dbReference type="AlphaFoldDB" id="A0A1I5SMH4"/>